<dbReference type="PROSITE" id="PS50943">
    <property type="entry name" value="HTH_CROC1"/>
    <property type="match status" value="1"/>
</dbReference>
<dbReference type="Pfam" id="PF01381">
    <property type="entry name" value="HTH_3"/>
    <property type="match status" value="1"/>
</dbReference>
<evidence type="ECO:0000313" key="3">
    <source>
        <dbReference type="Proteomes" id="UP000502894"/>
    </source>
</evidence>
<reference evidence="2" key="1">
    <citation type="journal article" date="2020" name="Microbiol. Resour. Announc.">
        <title>Complete Genome Sequence of Novel Psychrotolerant Legionella Strain TUM19329, Isolated from Antarctic Lake Sediment.</title>
        <authorList>
            <person name="Shimada S."/>
            <person name="Nakai R."/>
            <person name="Aoki K."/>
            <person name="Shimoeda N."/>
            <person name="Ohno G."/>
            <person name="Miyazaki Y."/>
            <person name="Kudoh S."/>
            <person name="Imura S."/>
            <person name="Watanabe K."/>
            <person name="Ishii Y."/>
            <person name="Tateda K."/>
        </authorList>
    </citation>
    <scope>NUCLEOTIDE SEQUENCE [LARGE SCALE GENOMIC DNA]</scope>
    <source>
        <strain evidence="2">TUM19329</strain>
    </source>
</reference>
<accession>A0A6F8T0S3</accession>
<dbReference type="KEGG" id="lant:TUM19329_01210"/>
<gene>
    <name evidence="2" type="ORF">TUM19329_01210</name>
</gene>
<dbReference type="InterPro" id="IPR039060">
    <property type="entry name" value="Antitox_HigA"/>
</dbReference>
<dbReference type="RefSeq" id="WP_173235569.1">
    <property type="nucleotide sequence ID" value="NZ_AP022839.1"/>
</dbReference>
<dbReference type="EMBL" id="AP022839">
    <property type="protein sequence ID" value="BCA93760.1"/>
    <property type="molecule type" value="Genomic_DNA"/>
</dbReference>
<dbReference type="GO" id="GO:0001046">
    <property type="term" value="F:core promoter sequence-specific DNA binding"/>
    <property type="evidence" value="ECO:0007669"/>
    <property type="project" value="TreeGrafter"/>
</dbReference>
<evidence type="ECO:0000259" key="1">
    <source>
        <dbReference type="PROSITE" id="PS50943"/>
    </source>
</evidence>
<dbReference type="InterPro" id="IPR010982">
    <property type="entry name" value="Lambda_DNA-bd_dom_sf"/>
</dbReference>
<dbReference type="PANTHER" id="PTHR40455:SF1">
    <property type="entry name" value="ANTITOXIN HIGA"/>
    <property type="match status" value="1"/>
</dbReference>
<dbReference type="PANTHER" id="PTHR40455">
    <property type="entry name" value="ANTITOXIN HIGA"/>
    <property type="match status" value="1"/>
</dbReference>
<dbReference type="Gene3D" id="1.10.260.40">
    <property type="entry name" value="lambda repressor-like DNA-binding domains"/>
    <property type="match status" value="1"/>
</dbReference>
<dbReference type="InterPro" id="IPR001387">
    <property type="entry name" value="Cro/C1-type_HTH"/>
</dbReference>
<dbReference type="GO" id="GO:0006355">
    <property type="term" value="P:regulation of DNA-templated transcription"/>
    <property type="evidence" value="ECO:0007669"/>
    <property type="project" value="InterPro"/>
</dbReference>
<protein>
    <submittedName>
        <fullName evidence="2">DNA-binding protein</fullName>
    </submittedName>
</protein>
<organism evidence="2 3">
    <name type="scientific">Legionella antarctica</name>
    <dbReference type="NCBI Taxonomy" id="2708020"/>
    <lineage>
        <taxon>Bacteria</taxon>
        <taxon>Pseudomonadati</taxon>
        <taxon>Pseudomonadota</taxon>
        <taxon>Gammaproteobacteria</taxon>
        <taxon>Legionellales</taxon>
        <taxon>Legionellaceae</taxon>
        <taxon>Legionella</taxon>
    </lineage>
</organism>
<keyword evidence="2" id="KW-0238">DNA-binding</keyword>
<feature type="domain" description="HTH cro/C1-type" evidence="1">
    <location>
        <begin position="61"/>
        <end position="114"/>
    </location>
</feature>
<name>A0A6F8T0S3_9GAMM</name>
<sequence>MNIKPIKTETDYQGAMNEISQLFDAEPNTTEGDKLEILTTLVQVYEEEHYPIDFPDAVDALNYWMESRGLQRKDLQVFIGTRARISEILNRKRELTLAMIRKLNEGLKIPAELLIKKTNSTIYHKHAH</sequence>
<dbReference type="AlphaFoldDB" id="A0A6F8T0S3"/>
<keyword evidence="3" id="KW-1185">Reference proteome</keyword>
<evidence type="ECO:0000313" key="2">
    <source>
        <dbReference type="EMBL" id="BCA93760.1"/>
    </source>
</evidence>
<dbReference type="Proteomes" id="UP000502894">
    <property type="component" value="Chromosome"/>
</dbReference>
<proteinExistence type="predicted"/>